<accession>M1HVN8</accession>
<proteinExistence type="predicted"/>
<organismHost>
    <name type="scientific">Chlorella</name>
    <dbReference type="NCBI Taxonomy" id="3071"/>
</organismHost>
<protein>
    <submittedName>
        <fullName evidence="1">Uncharacterized protein</fullName>
    </submittedName>
</protein>
<dbReference type="EMBL" id="JX997169">
    <property type="protein sequence ID" value="AGE53791.1"/>
    <property type="molecule type" value="Genomic_DNA"/>
</dbReference>
<dbReference type="Proteomes" id="UP000247091">
    <property type="component" value="Segment"/>
</dbReference>
<name>M1HVN8_PBCVI</name>
<evidence type="ECO:0000313" key="2">
    <source>
        <dbReference type="Proteomes" id="UP000247091"/>
    </source>
</evidence>
<gene>
    <name evidence="1" type="primary">IL-3A_163R</name>
    <name evidence="1" type="ORF">PBCVIL3A_163R</name>
</gene>
<reference evidence="1 2" key="1">
    <citation type="submission" date="2012-10" db="EMBL/GenBank/DDBJ databases">
        <title>Towards defining the chloroviruses: a genomic journey through a genus of large DNA viruses.</title>
        <authorList>
            <person name="Jeanniard A."/>
            <person name="Dunigan D.D."/>
            <person name="Gurnon J.R."/>
            <person name="Agarkova I."/>
            <person name="Kang M."/>
            <person name="Vitek J."/>
            <person name="Duncan G."/>
            <person name="McClung O.W."/>
            <person name="Larsen M."/>
            <person name="Claverie J.-M."/>
            <person name="Van Etten J.L."/>
            <person name="Blanc G."/>
        </authorList>
    </citation>
    <scope>NUCLEOTIDE SEQUENCE [LARGE SCALE GENOMIC DNA]</scope>
</reference>
<sequence>MSVPAQEFIVGKDMIINDDSVSISATGKCKSLFGLRYNMSVPCTIVSIESPNRLTIRFKNPYDGAKESTRTFNQEGHCLTVKSTRPAIVLLKAPGVASRVPIIVGAMRTS</sequence>
<evidence type="ECO:0000313" key="1">
    <source>
        <dbReference type="EMBL" id="AGE53791.1"/>
    </source>
</evidence>
<organism evidence="1 2">
    <name type="scientific">Paramecium bursaria Chlorella virus IL3A</name>
    <name type="common">PBCV-IL3A</name>
    <dbReference type="NCBI Taxonomy" id="46019"/>
    <lineage>
        <taxon>Viruses</taxon>
        <taxon>Varidnaviria</taxon>
        <taxon>Bamfordvirae</taxon>
        <taxon>Nucleocytoviricota</taxon>
        <taxon>Megaviricetes</taxon>
        <taxon>Algavirales</taxon>
        <taxon>Phycodnaviridae</taxon>
        <taxon>Chlorovirus</taxon>
        <taxon>Chlorovirus illinoense</taxon>
    </lineage>
</organism>